<dbReference type="KEGG" id="egn:BMF35_b0170"/>
<dbReference type="AlphaFoldDB" id="A0A0G9MJZ2"/>
<dbReference type="InterPro" id="IPR032710">
    <property type="entry name" value="NTF2-like_dom_sf"/>
</dbReference>
<dbReference type="SUPFAM" id="SSF81901">
    <property type="entry name" value="HCP-like"/>
    <property type="match status" value="1"/>
</dbReference>
<organism evidence="1 2">
    <name type="scientific">Aurantiacibacter gangjinensis</name>
    <dbReference type="NCBI Taxonomy" id="502682"/>
    <lineage>
        <taxon>Bacteria</taxon>
        <taxon>Pseudomonadati</taxon>
        <taxon>Pseudomonadota</taxon>
        <taxon>Alphaproteobacteria</taxon>
        <taxon>Sphingomonadales</taxon>
        <taxon>Erythrobacteraceae</taxon>
        <taxon>Aurantiacibacter</taxon>
    </lineage>
</organism>
<accession>A0A0G9MJZ2</accession>
<sequence length="364" mass="39596">MRIVGVIAVAAALASQPASAQAGDAGQEISNEDARADREAVRAVGETWRQLYRDGRFSEIPDLYTVDTLVMPRGRPAIVGRDGMRRAIGGLAAGRRVEIDVRERELTLLGDYAIFVGDFTVTYTPPEDDQRPDVTEEGRSLVVFRRDDDGTWRIHRDMDSPAPPRDASASAGAAMQSQYAGSIAWDGQDRNDVTQCDILASSRYDRQRLAAPRARAEIDVPAAITQCLADLERYPDDPRIHFHLGRLYGYSGDRDLSFAQRQAAARAGNHNAIFLLGYLNWLSADDDAAKCSAAADMRLAADRGNYSAQVTYSAFQLEGALEDCGATAQAPVDSYLNAAEGSADGYFERLLVSHLKATSEGGNE</sequence>
<gene>
    <name evidence="1" type="ORF">AAW01_12160</name>
</gene>
<dbReference type="OrthoDB" id="1633822at2"/>
<evidence type="ECO:0000313" key="1">
    <source>
        <dbReference type="EMBL" id="KLE31017.1"/>
    </source>
</evidence>
<dbReference type="InterPro" id="IPR027843">
    <property type="entry name" value="DUF4440"/>
</dbReference>
<dbReference type="Gene3D" id="3.10.450.50">
    <property type="match status" value="1"/>
</dbReference>
<dbReference type="Proteomes" id="UP000053070">
    <property type="component" value="Unassembled WGS sequence"/>
</dbReference>
<proteinExistence type="predicted"/>
<keyword evidence="2" id="KW-1185">Reference proteome</keyword>
<protein>
    <submittedName>
        <fullName evidence="1">Uncharacterized protein</fullName>
    </submittedName>
</protein>
<dbReference type="RefSeq" id="WP_047007727.1">
    <property type="nucleotide sequence ID" value="NZ_CP018098.1"/>
</dbReference>
<reference evidence="1 2" key="1">
    <citation type="submission" date="2015-04" db="EMBL/GenBank/DDBJ databases">
        <title>The draft genome sequence of Erythrobacr gangjinensis K7-2.</title>
        <authorList>
            <person name="Zhuang L."/>
            <person name="Liu Y."/>
            <person name="Shao Z."/>
        </authorList>
    </citation>
    <scope>NUCLEOTIDE SEQUENCE [LARGE SCALE GENOMIC DNA]</scope>
    <source>
        <strain evidence="1 2">K7-2</strain>
    </source>
</reference>
<dbReference type="STRING" id="502682.BMF35_b0170"/>
<dbReference type="Pfam" id="PF14534">
    <property type="entry name" value="DUF4440"/>
    <property type="match status" value="1"/>
</dbReference>
<name>A0A0G9MJZ2_9SPHN</name>
<comment type="caution">
    <text evidence="1">The sequence shown here is derived from an EMBL/GenBank/DDBJ whole genome shotgun (WGS) entry which is preliminary data.</text>
</comment>
<dbReference type="EMBL" id="LBHC01000003">
    <property type="protein sequence ID" value="KLE31017.1"/>
    <property type="molecule type" value="Genomic_DNA"/>
</dbReference>
<dbReference type="SUPFAM" id="SSF54427">
    <property type="entry name" value="NTF2-like"/>
    <property type="match status" value="1"/>
</dbReference>
<dbReference type="PATRIC" id="fig|502682.8.peg.2479"/>
<evidence type="ECO:0000313" key="2">
    <source>
        <dbReference type="Proteomes" id="UP000053070"/>
    </source>
</evidence>